<feature type="domain" description="Peptidase C14 caspase" evidence="1">
    <location>
        <begin position="9"/>
        <end position="226"/>
    </location>
</feature>
<organism evidence="2 3">
    <name type="scientific">Aliiglaciecola litoralis</name>
    <dbReference type="NCBI Taxonomy" id="582857"/>
    <lineage>
        <taxon>Bacteria</taxon>
        <taxon>Pseudomonadati</taxon>
        <taxon>Pseudomonadota</taxon>
        <taxon>Gammaproteobacteria</taxon>
        <taxon>Alteromonadales</taxon>
        <taxon>Alteromonadaceae</taxon>
        <taxon>Aliiglaciecola</taxon>
    </lineage>
</organism>
<gene>
    <name evidence="2" type="ORF">GCM10009114_23970</name>
</gene>
<sequence>MASEYQVERFALVIGNQAYAAAPLKHAENDARQIASALESIDFQVTTLLNLDKSSLTRDVSVFFKQVQESNSPAKLVLFFYAGHAMQINQANYLIPIGLAFETQEQLLNNLYDLSELFAHMHSNKDVQHVVILDACRNNPFGQGIKSPGLASIKAPTGTIIAYATEPGGIASDGRDGNGIYTKHLLKHIEQNMTVEALFKKVRKGVARETHNRQIPWEHSSLVGQVYLNPPPNLDLPDIVVF</sequence>
<reference evidence="2 3" key="1">
    <citation type="journal article" date="2019" name="Int. J. Syst. Evol. Microbiol.">
        <title>The Global Catalogue of Microorganisms (GCM) 10K type strain sequencing project: providing services to taxonomists for standard genome sequencing and annotation.</title>
        <authorList>
            <consortium name="The Broad Institute Genomics Platform"/>
            <consortium name="The Broad Institute Genome Sequencing Center for Infectious Disease"/>
            <person name="Wu L."/>
            <person name="Ma J."/>
        </authorList>
    </citation>
    <scope>NUCLEOTIDE SEQUENCE [LARGE SCALE GENOMIC DNA]</scope>
    <source>
        <strain evidence="2 3">JCM 15896</strain>
    </source>
</reference>
<comment type="caution">
    <text evidence="2">The sequence shown here is derived from an EMBL/GenBank/DDBJ whole genome shotgun (WGS) entry which is preliminary data.</text>
</comment>
<dbReference type="InterPro" id="IPR011600">
    <property type="entry name" value="Pept_C14_caspase"/>
</dbReference>
<dbReference type="EMBL" id="BAAAFD010000006">
    <property type="protein sequence ID" value="GAA0857590.1"/>
    <property type="molecule type" value="Genomic_DNA"/>
</dbReference>
<dbReference type="InterPro" id="IPR052039">
    <property type="entry name" value="Caspase-related_regulators"/>
</dbReference>
<name>A0ABN1LLF8_9ALTE</name>
<dbReference type="SUPFAM" id="SSF52129">
    <property type="entry name" value="Caspase-like"/>
    <property type="match status" value="1"/>
</dbReference>
<dbReference type="Proteomes" id="UP001500359">
    <property type="component" value="Unassembled WGS sequence"/>
</dbReference>
<dbReference type="Pfam" id="PF00656">
    <property type="entry name" value="Peptidase_C14"/>
    <property type="match status" value="1"/>
</dbReference>
<evidence type="ECO:0000259" key="1">
    <source>
        <dbReference type="Pfam" id="PF00656"/>
    </source>
</evidence>
<accession>A0ABN1LLF8</accession>
<protein>
    <recommendedName>
        <fullName evidence="1">Peptidase C14 caspase domain-containing protein</fullName>
    </recommendedName>
</protein>
<dbReference type="Gene3D" id="3.40.50.1460">
    <property type="match status" value="1"/>
</dbReference>
<dbReference type="InterPro" id="IPR029030">
    <property type="entry name" value="Caspase-like_dom_sf"/>
</dbReference>
<evidence type="ECO:0000313" key="3">
    <source>
        <dbReference type="Proteomes" id="UP001500359"/>
    </source>
</evidence>
<dbReference type="PANTHER" id="PTHR22576">
    <property type="entry name" value="MUCOSA ASSOCIATED LYMPHOID TISSUE LYMPHOMA TRANSLOCATION PROTEIN 1/PARACASPASE"/>
    <property type="match status" value="1"/>
</dbReference>
<keyword evidence="3" id="KW-1185">Reference proteome</keyword>
<dbReference type="PANTHER" id="PTHR22576:SF37">
    <property type="entry name" value="MUCOSA-ASSOCIATED LYMPHOID TISSUE LYMPHOMA TRANSLOCATION PROTEIN 1"/>
    <property type="match status" value="1"/>
</dbReference>
<evidence type="ECO:0000313" key="2">
    <source>
        <dbReference type="EMBL" id="GAA0857590.1"/>
    </source>
</evidence>
<proteinExistence type="predicted"/>